<dbReference type="AlphaFoldDB" id="A0A645IXZ9"/>
<gene>
    <name evidence="2" type="ORF">SDC9_203974</name>
</gene>
<comment type="caution">
    <text evidence="2">The sequence shown here is derived from an EMBL/GenBank/DDBJ whole genome shotgun (WGS) entry which is preliminary data.</text>
</comment>
<feature type="region of interest" description="Disordered" evidence="1">
    <location>
        <begin position="1"/>
        <end position="39"/>
    </location>
</feature>
<dbReference type="EMBL" id="VSSQ01126468">
    <property type="protein sequence ID" value="MPN56288.1"/>
    <property type="molecule type" value="Genomic_DNA"/>
</dbReference>
<protein>
    <submittedName>
        <fullName evidence="2">Uncharacterized protein</fullName>
    </submittedName>
</protein>
<evidence type="ECO:0000256" key="1">
    <source>
        <dbReference type="SAM" id="MobiDB-lite"/>
    </source>
</evidence>
<evidence type="ECO:0000313" key="2">
    <source>
        <dbReference type="EMBL" id="MPN56288.1"/>
    </source>
</evidence>
<reference evidence="2" key="1">
    <citation type="submission" date="2019-08" db="EMBL/GenBank/DDBJ databases">
        <authorList>
            <person name="Kucharzyk K."/>
            <person name="Murdoch R.W."/>
            <person name="Higgins S."/>
            <person name="Loffler F."/>
        </authorList>
    </citation>
    <scope>NUCLEOTIDE SEQUENCE</scope>
</reference>
<proteinExistence type="predicted"/>
<accession>A0A645IXZ9</accession>
<sequence>MQSPKTSAFAATGSAQGSDVNKGLARCPVSPAPGLTPAIRRSIGDHAEKNTGAHCGATGTVEPAKAGQNVAGPLFRLLQIPPQHRLIKPLQTAAGSQQGSGDYIVVNRAMHRQSLQAHQPGHQPKRLHRTVAGESLEASLADLIIIGLIHIRCDYCHF</sequence>
<organism evidence="2">
    <name type="scientific">bioreactor metagenome</name>
    <dbReference type="NCBI Taxonomy" id="1076179"/>
    <lineage>
        <taxon>unclassified sequences</taxon>
        <taxon>metagenomes</taxon>
        <taxon>ecological metagenomes</taxon>
    </lineage>
</organism>
<name>A0A645IXZ9_9ZZZZ</name>